<dbReference type="Pfam" id="PF14410">
    <property type="entry name" value="GH-E"/>
    <property type="match status" value="1"/>
</dbReference>
<evidence type="ECO:0000313" key="3">
    <source>
        <dbReference type="Proteomes" id="UP000095350"/>
    </source>
</evidence>
<reference evidence="2 3" key="1">
    <citation type="submission" date="2015-09" db="EMBL/GenBank/DDBJ databases">
        <authorList>
            <consortium name="Pathogen Informatics"/>
        </authorList>
    </citation>
    <scope>NUCLEOTIDE SEQUENCE [LARGE SCALE GENOMIC DNA]</scope>
    <source>
        <strain evidence="2 3">2789STDY5834960</strain>
    </source>
</reference>
<organism evidence="2 3">
    <name type="scientific">Roseburia intestinalis</name>
    <dbReference type="NCBI Taxonomy" id="166486"/>
    <lineage>
        <taxon>Bacteria</taxon>
        <taxon>Bacillati</taxon>
        <taxon>Bacillota</taxon>
        <taxon>Clostridia</taxon>
        <taxon>Lachnospirales</taxon>
        <taxon>Lachnospiraceae</taxon>
        <taxon>Roseburia</taxon>
    </lineage>
</organism>
<dbReference type="PaxDb" id="166486-ERS852572_03959"/>
<sequence>MVEGVVDTAVSAGERFLYAVFDDSMSWEEKRAYAFDPGQMVADFVTGVVIGEFLDGIMAATQNKLRSIFANNDATMREALESGSGNKPYTNSRPSYGKNQVNEVWENAKDPITGKVYDPSGVEITWDKTKSRNGQWDMGHIPGEKYSEMHQLYMDDVISKDEFLEWYRNPKNYRPELPGTNRSHKYE</sequence>
<dbReference type="STRING" id="166486.ERS852572_03959"/>
<feature type="domain" description="Toxin YqcG C-terminal" evidence="1">
    <location>
        <begin position="113"/>
        <end position="187"/>
    </location>
</feature>
<evidence type="ECO:0000313" key="2">
    <source>
        <dbReference type="EMBL" id="CUN32674.1"/>
    </source>
</evidence>
<accession>A0A173W017</accession>
<dbReference type="Proteomes" id="UP000095350">
    <property type="component" value="Unassembled WGS sequence"/>
</dbReference>
<dbReference type="InterPro" id="IPR026835">
    <property type="entry name" value="YqcG_C"/>
</dbReference>
<evidence type="ECO:0000259" key="1">
    <source>
        <dbReference type="Pfam" id="PF14410"/>
    </source>
</evidence>
<protein>
    <recommendedName>
        <fullName evidence="1">Toxin YqcG C-terminal domain-containing protein</fullName>
    </recommendedName>
</protein>
<gene>
    <name evidence="2" type="ORF">ERS852572_03959</name>
</gene>
<name>A0A173W017_9FIRM</name>
<proteinExistence type="predicted"/>
<dbReference type="AlphaFoldDB" id="A0A173W017"/>
<dbReference type="EMBL" id="CYXZ01000072">
    <property type="protein sequence ID" value="CUN32674.1"/>
    <property type="molecule type" value="Genomic_DNA"/>
</dbReference>